<feature type="binding site" evidence="5">
    <location>
        <position position="203"/>
    </location>
    <ligand>
        <name>Fe cation</name>
        <dbReference type="ChEBI" id="CHEBI:24875"/>
        <note>catalytic</note>
    </ligand>
</feature>
<gene>
    <name evidence="6" type="ORF">BGM30_32730</name>
</gene>
<evidence type="ECO:0000256" key="3">
    <source>
        <dbReference type="ARBA" id="ARBA00023002"/>
    </source>
</evidence>
<dbReference type="GO" id="GO:0016121">
    <property type="term" value="P:carotene catabolic process"/>
    <property type="evidence" value="ECO:0007669"/>
    <property type="project" value="TreeGrafter"/>
</dbReference>
<dbReference type="PANTHER" id="PTHR10543">
    <property type="entry name" value="BETA-CAROTENE DIOXYGENASE"/>
    <property type="match status" value="1"/>
</dbReference>
<keyword evidence="4 5" id="KW-0408">Iron</keyword>
<comment type="caution">
    <text evidence="6">The sequence shown here is derived from an EMBL/GenBank/DDBJ whole genome shotgun (WGS) entry which is preliminary data.</text>
</comment>
<dbReference type="GO" id="GO:0046872">
    <property type="term" value="F:metal ion binding"/>
    <property type="evidence" value="ECO:0007669"/>
    <property type="project" value="UniProtKB-KW"/>
</dbReference>
<accession>A0A2H6BVH4</accession>
<evidence type="ECO:0000313" key="7">
    <source>
        <dbReference type="Proteomes" id="UP000236321"/>
    </source>
</evidence>
<organism evidence="6 7">
    <name type="scientific">Microcystis aeruginosa NIES-298</name>
    <dbReference type="NCBI Taxonomy" id="449468"/>
    <lineage>
        <taxon>Bacteria</taxon>
        <taxon>Bacillati</taxon>
        <taxon>Cyanobacteriota</taxon>
        <taxon>Cyanophyceae</taxon>
        <taxon>Oscillatoriophycideae</taxon>
        <taxon>Chroococcales</taxon>
        <taxon>Microcystaceae</taxon>
        <taxon>Microcystis</taxon>
    </lineage>
</organism>
<proteinExistence type="inferred from homology"/>
<name>A0A2H6BVH4_MICAE</name>
<protein>
    <submittedName>
        <fullName evidence="6">Uncharacterized protein</fullName>
    </submittedName>
</protein>
<keyword evidence="3" id="KW-0560">Oxidoreductase</keyword>
<dbReference type="Pfam" id="PF03055">
    <property type="entry name" value="RPE65"/>
    <property type="match status" value="2"/>
</dbReference>
<dbReference type="EMBL" id="BEYQ01000010">
    <property type="protein sequence ID" value="GBD54180.1"/>
    <property type="molecule type" value="Genomic_DNA"/>
</dbReference>
<dbReference type="RefSeq" id="WP_103112838.1">
    <property type="nucleotide sequence ID" value="NZ_BEIU01000002.1"/>
</dbReference>
<comment type="similarity">
    <text evidence="1">Belongs to the carotenoid oxygenase family.</text>
</comment>
<evidence type="ECO:0000256" key="5">
    <source>
        <dbReference type="PIRSR" id="PIRSR604294-1"/>
    </source>
</evidence>
<comment type="cofactor">
    <cofactor evidence="5">
        <name>Fe(2+)</name>
        <dbReference type="ChEBI" id="CHEBI:29033"/>
    </cofactor>
    <text evidence="5">Binds 1 Fe(2+) ion per subunit.</text>
</comment>
<dbReference type="AlphaFoldDB" id="A0A2H6BVH4"/>
<keyword evidence="2 5" id="KW-0479">Metal-binding</keyword>
<evidence type="ECO:0000313" key="6">
    <source>
        <dbReference type="EMBL" id="GBD54180.1"/>
    </source>
</evidence>
<dbReference type="InterPro" id="IPR004294">
    <property type="entry name" value="Carotenoid_Oase"/>
</dbReference>
<reference evidence="7" key="1">
    <citation type="submission" date="2017-12" db="EMBL/GenBank/DDBJ databases">
        <title>Improved Draft Genome Sequence of Microcystis aeruginosa NIES-298, a Microcystin-Producing Cyanobacterium from Lake Kasumigaura, Japan.</title>
        <authorList>
            <person name="Yamaguchi H."/>
            <person name="Suzuki S."/>
            <person name="Kawachi M."/>
        </authorList>
    </citation>
    <scope>NUCLEOTIDE SEQUENCE [LARGE SCALE GENOMIC DNA]</scope>
    <source>
        <strain evidence="7">NIES-298</strain>
    </source>
</reference>
<sequence length="700" mass="80165">MTENPNNYSSNLPSGCPLIPESIMTANRCEHTELNLEIEGQLPEDLQGHFFMVAPVGTVDSGGTPFPDGDSLLNGDGMIYRLDFDCPGEAKITTRLAKPPDYYADKATFLKSQYQKYRFRNHGIVRFSYALGFRNELNTAFLVMPSGKEDVLDRLLVTYDGGRPYELDTETLEVVTPVGWNQEWRAEMNKPQFPFKTILSTAHPAFDSNTGEMFTVNYGRAIINLLKRLPFAIELDELPKDIYQLMRAIIGFSNANMLRNIFQLNIMWAQGILQQAINVIKYLLGEDIENFVYLLRWDGTGNLERWKLRLPDGSPVKIEQTIHQIGVSKDYVILMDTAFIVGLEQLINNPIPENKQLEELIRNLLESPNRPDSYIYIVRRRELISGQYPIDSDKEVTVIAKKLIIPLPAAHFLVDYENPDGKITLHVAHIASWDVAEWIRKYDLSAYPPYHPIAKRVYSMEPSEMDISRLGRYVIDGNRGEVIQSNVIYSSPYTWGTGLYAYRDRLSSGRQPKRLDDIYWISFGLWQETMTKFLYDLYKDAPYRAAPLEDLLNLAKQGVPSSLFRLHTPDDFLKIADSYQFPRGYIGGSPQFIPRRASEENSTEGYIICSVFTPRSSEFWIFDGGDLAKGPLTKLRHQDLNFGYSLHTAWLPKIGRRQVSYNIPVKSDFQQLVNDSSPDIQKLFEDEIYPFFPSDNGHLV</sequence>
<evidence type="ECO:0000256" key="4">
    <source>
        <dbReference type="ARBA" id="ARBA00023004"/>
    </source>
</evidence>
<dbReference type="GO" id="GO:0010436">
    <property type="term" value="F:carotenoid dioxygenase activity"/>
    <property type="evidence" value="ECO:0007669"/>
    <property type="project" value="TreeGrafter"/>
</dbReference>
<dbReference type="PANTHER" id="PTHR10543:SF89">
    <property type="entry name" value="CAROTENOID 9,10(9',10')-CLEAVAGE DIOXYGENASE 1"/>
    <property type="match status" value="1"/>
</dbReference>
<evidence type="ECO:0000256" key="1">
    <source>
        <dbReference type="ARBA" id="ARBA00006787"/>
    </source>
</evidence>
<dbReference type="Proteomes" id="UP000236321">
    <property type="component" value="Unassembled WGS sequence"/>
</dbReference>
<evidence type="ECO:0000256" key="2">
    <source>
        <dbReference type="ARBA" id="ARBA00022723"/>
    </source>
</evidence>